<dbReference type="EMBL" id="CP045227">
    <property type="protein sequence ID" value="QFS50815.1"/>
    <property type="molecule type" value="Genomic_DNA"/>
</dbReference>
<dbReference type="Proteomes" id="UP000326678">
    <property type="component" value="Chromosome Gxm2"/>
</dbReference>
<gene>
    <name evidence="1" type="ORF">GXM_08309</name>
</gene>
<evidence type="ECO:0000313" key="1">
    <source>
        <dbReference type="EMBL" id="QFS50815.1"/>
    </source>
</evidence>
<protein>
    <submittedName>
        <fullName evidence="1">Mobile element protein</fullName>
    </submittedName>
</protein>
<organism evidence="1 2">
    <name type="scientific">Nostoc sphaeroides CCNUC1</name>
    <dbReference type="NCBI Taxonomy" id="2653204"/>
    <lineage>
        <taxon>Bacteria</taxon>
        <taxon>Bacillati</taxon>
        <taxon>Cyanobacteriota</taxon>
        <taxon>Cyanophyceae</taxon>
        <taxon>Nostocales</taxon>
        <taxon>Nostocaceae</taxon>
        <taxon>Nostoc</taxon>
    </lineage>
</organism>
<dbReference type="AlphaFoldDB" id="A0A5P8WDC0"/>
<accession>A0A5P8WDC0</accession>
<sequence length="41" mass="4789">MSSQEDLVVMDVMESPIERPHVGQKRFFRGNEFTSYSTCYS</sequence>
<proteinExistence type="predicted"/>
<evidence type="ECO:0000313" key="2">
    <source>
        <dbReference type="Proteomes" id="UP000326678"/>
    </source>
</evidence>
<keyword evidence="2" id="KW-1185">Reference proteome</keyword>
<name>A0A5P8WDC0_9NOSO</name>
<reference evidence="1 2" key="1">
    <citation type="submission" date="2019-10" db="EMBL/GenBank/DDBJ databases">
        <title>Genomic and transcriptomic insights into the perfect genentic adaptation of a filamentous nitrogen-fixing cyanobacterium to rice fields.</title>
        <authorList>
            <person name="Chen Z."/>
        </authorList>
    </citation>
    <scope>NUCLEOTIDE SEQUENCE [LARGE SCALE GENOMIC DNA]</scope>
    <source>
        <strain evidence="1">CCNUC1</strain>
    </source>
</reference>
<dbReference type="KEGG" id="nsh:GXM_08309"/>